<keyword evidence="2" id="KW-0812">Transmembrane</keyword>
<keyword evidence="3" id="KW-1133">Transmembrane helix</keyword>
<protein>
    <submittedName>
        <fullName evidence="6">Small-conductance mechanosensitive channel</fullName>
    </submittedName>
</protein>
<sequence>MLAVTQPIRLDDVVFLENEYGTIEEITTTYVVIKLWDWRRMVVPLIYFIEKPFQN</sequence>
<proteinExistence type="predicted"/>
<comment type="subcellular location">
    <subcellularLocation>
        <location evidence="1">Membrane</location>
    </subcellularLocation>
</comment>
<organism evidence="6 7">
    <name type="scientific">Afipia massiliensis</name>
    <dbReference type="NCBI Taxonomy" id="211460"/>
    <lineage>
        <taxon>Bacteria</taxon>
        <taxon>Pseudomonadati</taxon>
        <taxon>Pseudomonadota</taxon>
        <taxon>Alphaproteobacteria</taxon>
        <taxon>Hyphomicrobiales</taxon>
        <taxon>Nitrobacteraceae</taxon>
        <taxon>Afipia</taxon>
    </lineage>
</organism>
<dbReference type="Proteomes" id="UP000521227">
    <property type="component" value="Unassembled WGS sequence"/>
</dbReference>
<dbReference type="GO" id="GO:0016020">
    <property type="term" value="C:membrane"/>
    <property type="evidence" value="ECO:0007669"/>
    <property type="project" value="UniProtKB-SubCell"/>
</dbReference>
<dbReference type="EMBL" id="JACHIJ010000002">
    <property type="protein sequence ID" value="MBB5051258.1"/>
    <property type="molecule type" value="Genomic_DNA"/>
</dbReference>
<dbReference type="InterPro" id="IPR023408">
    <property type="entry name" value="MscS_beta-dom_sf"/>
</dbReference>
<evidence type="ECO:0000256" key="1">
    <source>
        <dbReference type="ARBA" id="ARBA00004370"/>
    </source>
</evidence>
<dbReference type="Pfam" id="PF00924">
    <property type="entry name" value="MS_channel_2nd"/>
    <property type="match status" value="1"/>
</dbReference>
<evidence type="ECO:0000313" key="6">
    <source>
        <dbReference type="EMBL" id="MBB5051258.1"/>
    </source>
</evidence>
<dbReference type="GO" id="GO:0008381">
    <property type="term" value="F:mechanosensitive monoatomic ion channel activity"/>
    <property type="evidence" value="ECO:0007669"/>
    <property type="project" value="UniProtKB-ARBA"/>
</dbReference>
<evidence type="ECO:0000256" key="4">
    <source>
        <dbReference type="ARBA" id="ARBA00023136"/>
    </source>
</evidence>
<name>A0A840MZV8_9BRAD</name>
<evidence type="ECO:0000256" key="3">
    <source>
        <dbReference type="ARBA" id="ARBA00022989"/>
    </source>
</evidence>
<evidence type="ECO:0000256" key="2">
    <source>
        <dbReference type="ARBA" id="ARBA00022692"/>
    </source>
</evidence>
<accession>A0A840MZV8</accession>
<dbReference type="Gene3D" id="2.30.30.60">
    <property type="match status" value="1"/>
</dbReference>
<gene>
    <name evidence="6" type="ORF">HNQ36_001212</name>
</gene>
<reference evidence="6 7" key="1">
    <citation type="submission" date="2020-08" db="EMBL/GenBank/DDBJ databases">
        <title>Genomic Encyclopedia of Type Strains, Phase IV (KMG-IV): sequencing the most valuable type-strain genomes for metagenomic binning, comparative biology and taxonomic classification.</title>
        <authorList>
            <person name="Goeker M."/>
        </authorList>
    </citation>
    <scope>NUCLEOTIDE SEQUENCE [LARGE SCALE GENOMIC DNA]</scope>
    <source>
        <strain evidence="6 7">DSM 17498</strain>
    </source>
</reference>
<dbReference type="AlphaFoldDB" id="A0A840MZV8"/>
<evidence type="ECO:0000259" key="5">
    <source>
        <dbReference type="Pfam" id="PF00924"/>
    </source>
</evidence>
<dbReference type="SUPFAM" id="SSF50182">
    <property type="entry name" value="Sm-like ribonucleoproteins"/>
    <property type="match status" value="1"/>
</dbReference>
<dbReference type="InterPro" id="IPR006685">
    <property type="entry name" value="MscS_channel_2nd"/>
</dbReference>
<evidence type="ECO:0000313" key="7">
    <source>
        <dbReference type="Proteomes" id="UP000521227"/>
    </source>
</evidence>
<keyword evidence="4" id="KW-0472">Membrane</keyword>
<dbReference type="InterPro" id="IPR010920">
    <property type="entry name" value="LSM_dom_sf"/>
</dbReference>
<feature type="domain" description="Mechanosensitive ion channel MscS" evidence="5">
    <location>
        <begin position="2"/>
        <end position="55"/>
    </location>
</feature>
<comment type="caution">
    <text evidence="6">The sequence shown here is derived from an EMBL/GenBank/DDBJ whole genome shotgun (WGS) entry which is preliminary data.</text>
</comment>